<evidence type="ECO:0000313" key="4">
    <source>
        <dbReference type="EMBL" id="JAT55391.1"/>
    </source>
</evidence>
<reference evidence="4" key="1">
    <citation type="submission" date="2015-07" db="EMBL/GenBank/DDBJ databases">
        <title>Transcriptome Assembly of Anthurium amnicola.</title>
        <authorList>
            <person name="Suzuki J."/>
        </authorList>
    </citation>
    <scope>NUCLEOTIDE SEQUENCE</scope>
</reference>
<evidence type="ECO:0000256" key="3">
    <source>
        <dbReference type="PROSITE-ProRule" id="PRU00708"/>
    </source>
</evidence>
<dbReference type="GO" id="GO:0005739">
    <property type="term" value="C:mitochondrion"/>
    <property type="evidence" value="ECO:0007669"/>
    <property type="project" value="TreeGrafter"/>
</dbReference>
<evidence type="ECO:0000256" key="2">
    <source>
        <dbReference type="ARBA" id="ARBA00022737"/>
    </source>
</evidence>
<keyword evidence="2" id="KW-0677">Repeat</keyword>
<accession>A0A1D1YL74</accession>
<dbReference type="AlphaFoldDB" id="A0A1D1YL74"/>
<dbReference type="InterPro" id="IPR002885">
    <property type="entry name" value="PPR_rpt"/>
</dbReference>
<dbReference type="EMBL" id="GDJX01012545">
    <property type="protein sequence ID" value="JAT55391.1"/>
    <property type="molecule type" value="Transcribed_RNA"/>
</dbReference>
<evidence type="ECO:0000256" key="1">
    <source>
        <dbReference type="ARBA" id="ARBA00007626"/>
    </source>
</evidence>
<dbReference type="PANTHER" id="PTHR45717">
    <property type="entry name" value="OS12G0527900 PROTEIN"/>
    <property type="match status" value="1"/>
</dbReference>
<sequence>MVNDKNVVVGWSTYSTLANIYTKHGQTVKAFTALKAAEERLSSRNRLGYFFLITLYAALSDRDSVLRLWESSKKVAGKVTCANYMCIILCLVKVGDLIEAEKVFKTWESQCRNYDVRVSNVLLGAYVRRGWMDKAESLHFHTLEKGGRPNYKTWEILIEGWVKSKEMSKAVEAMKKGFTLMKFCVWRPSHVVLLCIMMSFEEQGNADDARKYVKVLRHQKLMTLPLYKSYLRTCIQAQTPAPNIPKITKRDKVDLDEEILALIQCVRKIDGVDI</sequence>
<proteinExistence type="inferred from homology"/>
<gene>
    <name evidence="4" type="primary">At5g27460_2</name>
    <name evidence="4" type="ORF">g.38359</name>
</gene>
<dbReference type="PANTHER" id="PTHR45717:SF13">
    <property type="entry name" value="OS02G0796400 PROTEIN"/>
    <property type="match status" value="1"/>
</dbReference>
<comment type="similarity">
    <text evidence="1">Belongs to the PPR family. P subfamily.</text>
</comment>
<feature type="repeat" description="PPR" evidence="3">
    <location>
        <begin position="115"/>
        <end position="149"/>
    </location>
</feature>
<name>A0A1D1YL74_9ARAE</name>
<dbReference type="PROSITE" id="PS51375">
    <property type="entry name" value="PPR"/>
    <property type="match status" value="1"/>
</dbReference>
<dbReference type="Gene3D" id="1.25.40.10">
    <property type="entry name" value="Tetratricopeptide repeat domain"/>
    <property type="match status" value="1"/>
</dbReference>
<dbReference type="GO" id="GO:0003729">
    <property type="term" value="F:mRNA binding"/>
    <property type="evidence" value="ECO:0007669"/>
    <property type="project" value="UniProtKB-ARBA"/>
</dbReference>
<dbReference type="InterPro" id="IPR011990">
    <property type="entry name" value="TPR-like_helical_dom_sf"/>
</dbReference>
<protein>
    <submittedName>
        <fullName evidence="4">Pentatricopeptide repeat-containing protein At5g27460</fullName>
    </submittedName>
</protein>
<organism evidence="4">
    <name type="scientific">Anthurium amnicola</name>
    <dbReference type="NCBI Taxonomy" id="1678845"/>
    <lineage>
        <taxon>Eukaryota</taxon>
        <taxon>Viridiplantae</taxon>
        <taxon>Streptophyta</taxon>
        <taxon>Embryophyta</taxon>
        <taxon>Tracheophyta</taxon>
        <taxon>Spermatophyta</taxon>
        <taxon>Magnoliopsida</taxon>
        <taxon>Liliopsida</taxon>
        <taxon>Araceae</taxon>
        <taxon>Pothoideae</taxon>
        <taxon>Potheae</taxon>
        <taxon>Anthurium</taxon>
    </lineage>
</organism>
<dbReference type="Pfam" id="PF01535">
    <property type="entry name" value="PPR"/>
    <property type="match status" value="3"/>
</dbReference>